<accession>A0A450T0D5</accession>
<protein>
    <submittedName>
        <fullName evidence="2">Heptose I phosphotransferase</fullName>
    </submittedName>
</protein>
<dbReference type="NCBIfam" id="NF011703">
    <property type="entry name" value="PRK15123.1"/>
    <property type="match status" value="1"/>
</dbReference>
<sequence>MQIYLRKEFNALWRGKDPFAEAGKIQGRIFKHKEGRKTLSFERDGRTYFLKLHSGVGWKEIIKNLAQLRLPVLGAKNERKAILALTGIGVDTMSIAAFGEKGINPAKRTSFIITDAIEPSISLHKVASRWREHPPAVALKRATLLEVCRMIRLMHGRNINHRDLYLYHFLWREDTGKEPDLVMIDLHRALIHKKLPYRWRVKDLAGIYFSCMDMGLTRGDRFRFVAAYSEKTLRAALSDDGAMWREVERKAKKMHKKLAGE</sequence>
<dbReference type="PIRSF" id="PIRSF037318">
    <property type="entry name" value="RfaP"/>
    <property type="match status" value="1"/>
</dbReference>
<dbReference type="Pfam" id="PF06293">
    <property type="entry name" value="Kdo"/>
    <property type="match status" value="1"/>
</dbReference>
<organism evidence="2">
    <name type="scientific">Candidatus Kentrum sp. DK</name>
    <dbReference type="NCBI Taxonomy" id="2126562"/>
    <lineage>
        <taxon>Bacteria</taxon>
        <taxon>Pseudomonadati</taxon>
        <taxon>Pseudomonadota</taxon>
        <taxon>Gammaproteobacteria</taxon>
        <taxon>Candidatus Kentrum</taxon>
    </lineage>
</organism>
<feature type="active site" evidence="1">
    <location>
        <position position="163"/>
    </location>
</feature>
<dbReference type="InterPro" id="IPR011009">
    <property type="entry name" value="Kinase-like_dom_sf"/>
</dbReference>
<reference evidence="2" key="1">
    <citation type="submission" date="2019-02" db="EMBL/GenBank/DDBJ databases">
        <authorList>
            <person name="Gruber-Vodicka R. H."/>
            <person name="Seah K. B. B."/>
        </authorList>
    </citation>
    <scope>NUCLEOTIDE SEQUENCE</scope>
    <source>
        <strain evidence="2">BECK_DK47</strain>
    </source>
</reference>
<dbReference type="GO" id="GO:0009103">
    <property type="term" value="P:lipopolysaccharide biosynthetic process"/>
    <property type="evidence" value="ECO:0007669"/>
    <property type="project" value="InterPro"/>
</dbReference>
<gene>
    <name evidence="2" type="ORF">BECKDK2373B_GA0170837_10889</name>
</gene>
<evidence type="ECO:0000313" key="2">
    <source>
        <dbReference type="EMBL" id="VFJ59968.1"/>
    </source>
</evidence>
<evidence type="ECO:0000256" key="1">
    <source>
        <dbReference type="PIRSR" id="PIRSR037318-50"/>
    </source>
</evidence>
<dbReference type="GO" id="GO:0016301">
    <property type="term" value="F:kinase activity"/>
    <property type="evidence" value="ECO:0007669"/>
    <property type="project" value="InterPro"/>
</dbReference>
<dbReference type="SUPFAM" id="SSF56112">
    <property type="entry name" value="Protein kinase-like (PK-like)"/>
    <property type="match status" value="1"/>
</dbReference>
<keyword evidence="2" id="KW-0808">Transferase</keyword>
<dbReference type="AlphaFoldDB" id="A0A450T0D5"/>
<proteinExistence type="predicted"/>
<name>A0A450T0D5_9GAMM</name>
<dbReference type="InterPro" id="IPR017172">
    <property type="entry name" value="Lsacc_core_hep_kinase_RfaP"/>
</dbReference>
<dbReference type="EMBL" id="CAADEX010000088">
    <property type="protein sequence ID" value="VFJ59968.1"/>
    <property type="molecule type" value="Genomic_DNA"/>
</dbReference>